<accession>I1C4T4</accession>
<keyword evidence="2" id="KW-1185">Reference proteome</keyword>
<dbReference type="InParanoid" id="I1C4T4"/>
<gene>
    <name evidence="1" type="ORF">RO3G_08169</name>
</gene>
<dbReference type="AlphaFoldDB" id="I1C4T4"/>
<reference evidence="1 2" key="1">
    <citation type="journal article" date="2009" name="PLoS Genet.">
        <title>Genomic analysis of the basal lineage fungus Rhizopus oryzae reveals a whole-genome duplication.</title>
        <authorList>
            <person name="Ma L.-J."/>
            <person name="Ibrahim A.S."/>
            <person name="Skory C."/>
            <person name="Grabherr M.G."/>
            <person name="Burger G."/>
            <person name="Butler M."/>
            <person name="Elias M."/>
            <person name="Idnurm A."/>
            <person name="Lang B.F."/>
            <person name="Sone T."/>
            <person name="Abe A."/>
            <person name="Calvo S.E."/>
            <person name="Corrochano L.M."/>
            <person name="Engels R."/>
            <person name="Fu J."/>
            <person name="Hansberg W."/>
            <person name="Kim J.-M."/>
            <person name="Kodira C.D."/>
            <person name="Koehrsen M.J."/>
            <person name="Liu B."/>
            <person name="Miranda-Saavedra D."/>
            <person name="O'Leary S."/>
            <person name="Ortiz-Castellanos L."/>
            <person name="Poulter R."/>
            <person name="Rodriguez-Romero J."/>
            <person name="Ruiz-Herrera J."/>
            <person name="Shen Y.-Q."/>
            <person name="Zeng Q."/>
            <person name="Galagan J."/>
            <person name="Birren B.W."/>
            <person name="Cuomo C.A."/>
            <person name="Wickes B.L."/>
        </authorList>
    </citation>
    <scope>NUCLEOTIDE SEQUENCE [LARGE SCALE GENOMIC DNA]</scope>
    <source>
        <strain evidence="2">RA 99-880 / ATCC MYA-4621 / FGSC 9543 / NRRL 43880</strain>
    </source>
</reference>
<dbReference type="RefSeq" id="XP_067518860.1">
    <property type="nucleotide sequence ID" value="XM_067662759.1"/>
</dbReference>
<proteinExistence type="predicted"/>
<protein>
    <submittedName>
        <fullName evidence="1">Uncharacterized protein</fullName>
    </submittedName>
</protein>
<evidence type="ECO:0000313" key="1">
    <source>
        <dbReference type="EMBL" id="EIE83464.1"/>
    </source>
</evidence>
<name>I1C4T4_RHIO9</name>
<dbReference type="EMBL" id="CH476737">
    <property type="protein sequence ID" value="EIE83464.1"/>
    <property type="molecule type" value="Genomic_DNA"/>
</dbReference>
<sequence length="60" mass="7402">MYFWYVEYHKVSVRHPTASNAWASLHKSFFFVVYYDCVCYWFQTQEFVNLCNNVVINRHL</sequence>
<dbReference type="VEuPathDB" id="FungiDB:RO3G_08169"/>
<dbReference type="GeneID" id="93615140"/>
<organism evidence="1 2">
    <name type="scientific">Rhizopus delemar (strain RA 99-880 / ATCC MYA-4621 / FGSC 9543 / NRRL 43880)</name>
    <name type="common">Mucormycosis agent</name>
    <name type="synonym">Rhizopus arrhizus var. delemar</name>
    <dbReference type="NCBI Taxonomy" id="246409"/>
    <lineage>
        <taxon>Eukaryota</taxon>
        <taxon>Fungi</taxon>
        <taxon>Fungi incertae sedis</taxon>
        <taxon>Mucoromycota</taxon>
        <taxon>Mucoromycotina</taxon>
        <taxon>Mucoromycetes</taxon>
        <taxon>Mucorales</taxon>
        <taxon>Mucorineae</taxon>
        <taxon>Rhizopodaceae</taxon>
        <taxon>Rhizopus</taxon>
    </lineage>
</organism>
<dbReference type="Proteomes" id="UP000009138">
    <property type="component" value="Unassembled WGS sequence"/>
</dbReference>
<evidence type="ECO:0000313" key="2">
    <source>
        <dbReference type="Proteomes" id="UP000009138"/>
    </source>
</evidence>